<keyword evidence="3" id="KW-1185">Reference proteome</keyword>
<gene>
    <name evidence="2" type="ORF">NW209_06380</name>
</gene>
<evidence type="ECO:0000256" key="1">
    <source>
        <dbReference type="SAM" id="Phobius"/>
    </source>
</evidence>
<keyword evidence="1" id="KW-0812">Transmembrane</keyword>
<keyword evidence="1" id="KW-0472">Membrane</keyword>
<feature type="transmembrane region" description="Helical" evidence="1">
    <location>
        <begin position="12"/>
        <end position="34"/>
    </location>
</feature>
<organism evidence="2 3">
    <name type="scientific">Phocaeicola barnesiae</name>
    <dbReference type="NCBI Taxonomy" id="376804"/>
    <lineage>
        <taxon>Bacteria</taxon>
        <taxon>Pseudomonadati</taxon>
        <taxon>Bacteroidota</taxon>
        <taxon>Bacteroidia</taxon>
        <taxon>Bacteroidales</taxon>
        <taxon>Bacteroidaceae</taxon>
        <taxon>Phocaeicola</taxon>
    </lineage>
</organism>
<dbReference type="EMBL" id="JANRHJ010000006">
    <property type="protein sequence ID" value="MCR8873640.1"/>
    <property type="molecule type" value="Genomic_DNA"/>
</dbReference>
<feature type="transmembrane region" description="Helical" evidence="1">
    <location>
        <begin position="114"/>
        <end position="133"/>
    </location>
</feature>
<dbReference type="RefSeq" id="WP_022340231.1">
    <property type="nucleotide sequence ID" value="NZ_CALULB010000033.1"/>
</dbReference>
<feature type="transmembrane region" description="Helical" evidence="1">
    <location>
        <begin position="145"/>
        <end position="166"/>
    </location>
</feature>
<protein>
    <submittedName>
        <fullName evidence="2">DUF6057 family protein</fullName>
    </submittedName>
</protein>
<comment type="caution">
    <text evidence="2">The sequence shown here is derived from an EMBL/GenBank/DDBJ whole genome shotgun (WGS) entry which is preliminary data.</text>
</comment>
<sequence>MNDYASTIYKKTARWTIVGCGLLFSIFSFVFLYVFQRDVLEALHYSLAHGKTVFAPLGSAIVITLVLILLRWGVNSLLGLKGNIRSLSYFPSFLVLCALTGIGRDVYLSDYHSYWTWLMPLLLVLFAAVGFWLRHLFRNKLNEEGSVFSLVFWNVFILLAMCFMTVSISNTDRTFHHELQMERALRHKDYNEALKVGRHSMEASRTLTALRAIALARTNQLGDKLFEYPQYYGSDGLFFANDSTTQLRYTNDSIYYLLGVRPYAGESRMEFLYNICQKETGRFTALHYYLAALLLDKNLKDFAKEISDVYEVEDTLPRYYREAMLLYQQEIKDTTSLWKASDSVMIHRYKAFQELHRGGQSDVPEINHIRKDFDDTYWWYFYYQK</sequence>
<dbReference type="Proteomes" id="UP001204579">
    <property type="component" value="Unassembled WGS sequence"/>
</dbReference>
<proteinExistence type="predicted"/>
<dbReference type="Pfam" id="PF19529">
    <property type="entry name" value="DUF6057"/>
    <property type="match status" value="2"/>
</dbReference>
<evidence type="ECO:0000313" key="2">
    <source>
        <dbReference type="EMBL" id="MCR8873640.1"/>
    </source>
</evidence>
<dbReference type="AlphaFoldDB" id="A0AAW5N4K9"/>
<dbReference type="InterPro" id="IPR045692">
    <property type="entry name" value="DUF6057"/>
</dbReference>
<accession>A0AAW5N4K9</accession>
<name>A0AAW5N4K9_9BACT</name>
<feature type="transmembrane region" description="Helical" evidence="1">
    <location>
        <begin position="54"/>
        <end position="74"/>
    </location>
</feature>
<reference evidence="2 3" key="1">
    <citation type="submission" date="2022-08" db="EMBL/GenBank/DDBJ databases">
        <authorList>
            <person name="Zeman M."/>
            <person name="Kubasova T."/>
        </authorList>
    </citation>
    <scope>NUCLEOTIDE SEQUENCE [LARGE SCALE GENOMIC DNA]</scope>
    <source>
        <strain evidence="2 3">ET62</strain>
    </source>
</reference>
<feature type="transmembrane region" description="Helical" evidence="1">
    <location>
        <begin position="86"/>
        <end position="102"/>
    </location>
</feature>
<keyword evidence="1" id="KW-1133">Transmembrane helix</keyword>
<evidence type="ECO:0000313" key="3">
    <source>
        <dbReference type="Proteomes" id="UP001204579"/>
    </source>
</evidence>